<evidence type="ECO:0000313" key="2">
    <source>
        <dbReference type="EMBL" id="CEM26578.1"/>
    </source>
</evidence>
<dbReference type="InParanoid" id="A0A0G4GBV0"/>
<dbReference type="EMBL" id="CDMY01000620">
    <property type="protein sequence ID" value="CEM26578.1"/>
    <property type="molecule type" value="Genomic_DNA"/>
</dbReference>
<proteinExistence type="predicted"/>
<reference evidence="2 3" key="1">
    <citation type="submission" date="2014-11" db="EMBL/GenBank/DDBJ databases">
        <authorList>
            <person name="Zhu J."/>
            <person name="Qi W."/>
            <person name="Song R."/>
        </authorList>
    </citation>
    <scope>NUCLEOTIDE SEQUENCE [LARGE SCALE GENOMIC DNA]</scope>
</reference>
<dbReference type="AlphaFoldDB" id="A0A0G4GBV0"/>
<protein>
    <submittedName>
        <fullName evidence="2">Uncharacterized protein</fullName>
    </submittedName>
</protein>
<name>A0A0G4GBV0_VITBC</name>
<feature type="region of interest" description="Disordered" evidence="1">
    <location>
        <begin position="1"/>
        <end position="33"/>
    </location>
</feature>
<accession>A0A0G4GBV0</accession>
<gene>
    <name evidence="2" type="ORF">Vbra_921</name>
</gene>
<evidence type="ECO:0000256" key="1">
    <source>
        <dbReference type="SAM" id="MobiDB-lite"/>
    </source>
</evidence>
<evidence type="ECO:0000313" key="3">
    <source>
        <dbReference type="Proteomes" id="UP000041254"/>
    </source>
</evidence>
<dbReference type="Proteomes" id="UP000041254">
    <property type="component" value="Unassembled WGS sequence"/>
</dbReference>
<keyword evidence="3" id="KW-1185">Reference proteome</keyword>
<feature type="compositionally biased region" description="Polar residues" evidence="1">
    <location>
        <begin position="1"/>
        <end position="17"/>
    </location>
</feature>
<sequence>MISLSYLSGTEATRTNTQSSLPAPSSIIASPSQQQHIRALRSWDSHSSCYSSAYKPVQRNGIKDRASKRCSTKGR</sequence>
<feature type="compositionally biased region" description="Low complexity" evidence="1">
    <location>
        <begin position="18"/>
        <end position="33"/>
    </location>
</feature>
<organism evidence="2 3">
    <name type="scientific">Vitrella brassicaformis (strain CCMP3155)</name>
    <dbReference type="NCBI Taxonomy" id="1169540"/>
    <lineage>
        <taxon>Eukaryota</taxon>
        <taxon>Sar</taxon>
        <taxon>Alveolata</taxon>
        <taxon>Colpodellida</taxon>
        <taxon>Vitrellaceae</taxon>
        <taxon>Vitrella</taxon>
    </lineage>
</organism>
<dbReference type="VEuPathDB" id="CryptoDB:Vbra_921"/>